<evidence type="ECO:0000313" key="2">
    <source>
        <dbReference type="Proteomes" id="UP000569005"/>
    </source>
</evidence>
<keyword evidence="2" id="KW-1185">Reference proteome</keyword>
<comment type="caution">
    <text evidence="1">The sequence shown here is derived from an EMBL/GenBank/DDBJ whole genome shotgun (WGS) entry which is preliminary data.</text>
</comment>
<evidence type="ECO:0000313" key="1">
    <source>
        <dbReference type="EMBL" id="MBB5338285.1"/>
    </source>
</evidence>
<dbReference type="EMBL" id="JACHEA010000001">
    <property type="protein sequence ID" value="MBB5338285.1"/>
    <property type="molecule type" value="Genomic_DNA"/>
</dbReference>
<sequence length="90" mass="10391">MANESDFQADFEMTPDEEKKIETSLERFRSEADPVFERFRAGKLSESELKEDLKRLGARTSGELRAILGESRCHTYMEHIIKDATPELPK</sequence>
<accession>A0ACC5NUY5</accession>
<gene>
    <name evidence="1" type="ORF">HDF13_000618</name>
</gene>
<dbReference type="Proteomes" id="UP000569005">
    <property type="component" value="Unassembled WGS sequence"/>
</dbReference>
<organism evidence="1 2">
    <name type="scientific">Tunturiibacter gelidiferens</name>
    <dbReference type="NCBI Taxonomy" id="3069689"/>
    <lineage>
        <taxon>Bacteria</taxon>
        <taxon>Pseudomonadati</taxon>
        <taxon>Acidobacteriota</taxon>
        <taxon>Terriglobia</taxon>
        <taxon>Terriglobales</taxon>
        <taxon>Acidobacteriaceae</taxon>
        <taxon>Tunturiibacter</taxon>
    </lineage>
</organism>
<proteinExistence type="predicted"/>
<reference evidence="1" key="1">
    <citation type="submission" date="2020-08" db="EMBL/GenBank/DDBJ databases">
        <title>Genomic Encyclopedia of Type Strains, Phase IV (KMG-V): Genome sequencing to study the core and pangenomes of soil and plant-associated prokaryotes.</title>
        <authorList>
            <person name="Whitman W."/>
        </authorList>
    </citation>
    <scope>NUCLEOTIDE SEQUENCE</scope>
    <source>
        <strain evidence="1">M8UP15</strain>
    </source>
</reference>
<protein>
    <submittedName>
        <fullName evidence="1">Uncharacterized protein</fullName>
    </submittedName>
</protein>
<name>A0ACC5NUY5_9BACT</name>